<sequence>MDESQSSTGNPSSIMFLPTNTFHLFQCHTMNIACNPTSMKEGHSNPITIPFYGILTPSLDIQSTRKMMDALHACQRTKVMCGFSQTTMLPPAPPPPPSQPSSSKSSLPFSLFNKCELVMSECHLDTNKKVNVEKDTNFDNNVIIKRPWTPEEDSALVELVNRFGAKKWSQVATLIRGRTGKQCRERWKNHLQPNIRKESWSLEEDMILIKAHQEFGTKWSKIAKRLCGRTENAIKNHWNATKRRQNCMGLSKNNHAPCKGSILHAYVKWVTATEQSAKVLKKSSDKKKSKVLKYNCDELALFSS</sequence>
<feature type="domain" description="Myb-like" evidence="7">
    <location>
        <begin position="145"/>
        <end position="191"/>
    </location>
</feature>
<feature type="region of interest" description="Disordered" evidence="6">
    <location>
        <begin position="85"/>
        <end position="105"/>
    </location>
</feature>
<gene>
    <name evidence="9" type="ORF">AYBTSS11_LOCUS12266</name>
</gene>
<dbReference type="Gramene" id="rna-AYBTSS11_LOCUS12266">
    <property type="protein sequence ID" value="CAJ1946691.1"/>
    <property type="gene ID" value="gene-AYBTSS11_LOCUS12266"/>
</dbReference>
<keyword evidence="4" id="KW-0238">DNA-binding</keyword>
<evidence type="ECO:0000259" key="8">
    <source>
        <dbReference type="PROSITE" id="PS51294"/>
    </source>
</evidence>
<dbReference type="InterPro" id="IPR001005">
    <property type="entry name" value="SANT/Myb"/>
</dbReference>
<keyword evidence="2" id="KW-0677">Repeat</keyword>
<dbReference type="Pfam" id="PF13921">
    <property type="entry name" value="Myb_DNA-bind_6"/>
    <property type="match status" value="1"/>
</dbReference>
<keyword evidence="3" id="KW-0805">Transcription regulation</keyword>
<dbReference type="PANTHER" id="PTHR45614:SF285">
    <property type="entry name" value="TRANSCRIPTION FACTOR MYB98"/>
    <property type="match status" value="1"/>
</dbReference>
<dbReference type="GO" id="GO:0005634">
    <property type="term" value="C:nucleus"/>
    <property type="evidence" value="ECO:0007669"/>
    <property type="project" value="UniProtKB-SubCell"/>
</dbReference>
<feature type="domain" description="Myb-like" evidence="7">
    <location>
        <begin position="192"/>
        <end position="242"/>
    </location>
</feature>
<dbReference type="PROSITE" id="PS50090">
    <property type="entry name" value="MYB_LIKE"/>
    <property type="match status" value="2"/>
</dbReference>
<comment type="subcellular location">
    <subcellularLocation>
        <location evidence="1">Nucleus</location>
    </subcellularLocation>
</comment>
<dbReference type="Gene3D" id="1.10.10.60">
    <property type="entry name" value="Homeodomain-like"/>
    <property type="match status" value="2"/>
</dbReference>
<dbReference type="GO" id="GO:0000978">
    <property type="term" value="F:RNA polymerase II cis-regulatory region sequence-specific DNA binding"/>
    <property type="evidence" value="ECO:0007669"/>
    <property type="project" value="TreeGrafter"/>
</dbReference>
<dbReference type="PANTHER" id="PTHR45614">
    <property type="entry name" value="MYB PROTEIN-RELATED"/>
    <property type="match status" value="1"/>
</dbReference>
<evidence type="ECO:0000256" key="6">
    <source>
        <dbReference type="SAM" id="MobiDB-lite"/>
    </source>
</evidence>
<evidence type="ECO:0000256" key="5">
    <source>
        <dbReference type="ARBA" id="ARBA00023242"/>
    </source>
</evidence>
<organism evidence="9 10">
    <name type="scientific">Sphenostylis stenocarpa</name>
    <dbReference type="NCBI Taxonomy" id="92480"/>
    <lineage>
        <taxon>Eukaryota</taxon>
        <taxon>Viridiplantae</taxon>
        <taxon>Streptophyta</taxon>
        <taxon>Embryophyta</taxon>
        <taxon>Tracheophyta</taxon>
        <taxon>Spermatophyta</taxon>
        <taxon>Magnoliopsida</taxon>
        <taxon>eudicotyledons</taxon>
        <taxon>Gunneridae</taxon>
        <taxon>Pentapetalae</taxon>
        <taxon>rosids</taxon>
        <taxon>fabids</taxon>
        <taxon>Fabales</taxon>
        <taxon>Fabaceae</taxon>
        <taxon>Papilionoideae</taxon>
        <taxon>50 kb inversion clade</taxon>
        <taxon>NPAAA clade</taxon>
        <taxon>indigoferoid/millettioid clade</taxon>
        <taxon>Phaseoleae</taxon>
        <taxon>Sphenostylis</taxon>
    </lineage>
</organism>
<evidence type="ECO:0000256" key="4">
    <source>
        <dbReference type="ARBA" id="ARBA00023125"/>
    </source>
</evidence>
<accession>A0AA86VXZ9</accession>
<dbReference type="GO" id="GO:0000981">
    <property type="term" value="F:DNA-binding transcription factor activity, RNA polymerase II-specific"/>
    <property type="evidence" value="ECO:0007669"/>
    <property type="project" value="TreeGrafter"/>
</dbReference>
<evidence type="ECO:0000256" key="2">
    <source>
        <dbReference type="ARBA" id="ARBA00022737"/>
    </source>
</evidence>
<feature type="compositionally biased region" description="Pro residues" evidence="6">
    <location>
        <begin position="90"/>
        <end position="99"/>
    </location>
</feature>
<dbReference type="CDD" id="cd00167">
    <property type="entry name" value="SANT"/>
    <property type="match status" value="2"/>
</dbReference>
<evidence type="ECO:0000256" key="3">
    <source>
        <dbReference type="ARBA" id="ARBA00023015"/>
    </source>
</evidence>
<evidence type="ECO:0000313" key="10">
    <source>
        <dbReference type="Proteomes" id="UP001189624"/>
    </source>
</evidence>
<dbReference type="InterPro" id="IPR009057">
    <property type="entry name" value="Homeodomain-like_sf"/>
</dbReference>
<dbReference type="EMBL" id="OY731401">
    <property type="protein sequence ID" value="CAJ1946691.1"/>
    <property type="molecule type" value="Genomic_DNA"/>
</dbReference>
<evidence type="ECO:0000256" key="1">
    <source>
        <dbReference type="ARBA" id="ARBA00004123"/>
    </source>
</evidence>
<reference evidence="9" key="1">
    <citation type="submission" date="2023-10" db="EMBL/GenBank/DDBJ databases">
        <authorList>
            <person name="Domelevo Entfellner J.-B."/>
        </authorList>
    </citation>
    <scope>NUCLEOTIDE SEQUENCE</scope>
</reference>
<evidence type="ECO:0000313" key="9">
    <source>
        <dbReference type="EMBL" id="CAJ1946691.1"/>
    </source>
</evidence>
<dbReference type="Proteomes" id="UP001189624">
    <property type="component" value="Chromosome 4"/>
</dbReference>
<dbReference type="PROSITE" id="PS51294">
    <property type="entry name" value="HTH_MYB"/>
    <property type="match status" value="2"/>
</dbReference>
<name>A0AA86VXZ9_9FABA</name>
<evidence type="ECO:0000259" key="7">
    <source>
        <dbReference type="PROSITE" id="PS50090"/>
    </source>
</evidence>
<keyword evidence="3" id="KW-0804">Transcription</keyword>
<dbReference type="InterPro" id="IPR050560">
    <property type="entry name" value="MYB_TF"/>
</dbReference>
<dbReference type="SMART" id="SM00717">
    <property type="entry name" value="SANT"/>
    <property type="match status" value="2"/>
</dbReference>
<feature type="domain" description="HTH myb-type" evidence="8">
    <location>
        <begin position="196"/>
        <end position="246"/>
    </location>
</feature>
<keyword evidence="5" id="KW-0539">Nucleus</keyword>
<dbReference type="InterPro" id="IPR017930">
    <property type="entry name" value="Myb_dom"/>
</dbReference>
<keyword evidence="10" id="KW-1185">Reference proteome</keyword>
<dbReference type="FunFam" id="1.10.10.60:FF:000010">
    <property type="entry name" value="Transcriptional activator Myb isoform A"/>
    <property type="match status" value="1"/>
</dbReference>
<dbReference type="AlphaFoldDB" id="A0AA86VXZ9"/>
<proteinExistence type="predicted"/>
<dbReference type="SUPFAM" id="SSF46689">
    <property type="entry name" value="Homeodomain-like"/>
    <property type="match status" value="1"/>
</dbReference>
<feature type="domain" description="HTH myb-type" evidence="8">
    <location>
        <begin position="140"/>
        <end position="195"/>
    </location>
</feature>
<protein>
    <submittedName>
        <fullName evidence="9">Uncharacterized protein</fullName>
    </submittedName>
</protein>